<dbReference type="PANTHER" id="PTHR38598">
    <property type="entry name" value="INNER MEMBRANE PROTEIN YJCH"/>
    <property type="match status" value="1"/>
</dbReference>
<keyword evidence="1" id="KW-0812">Transmembrane</keyword>
<reference evidence="2 3" key="1">
    <citation type="submission" date="2018-08" db="EMBL/GenBank/DDBJ databases">
        <title>Genomic Encyclopedia of Type Strains, Phase IV (KMG-IV): sequencing the most valuable type-strain genomes for metagenomic binning, comparative biology and taxonomic classification.</title>
        <authorList>
            <person name="Goeker M."/>
        </authorList>
    </citation>
    <scope>NUCLEOTIDE SEQUENCE [LARGE SCALE GENOMIC DNA]</scope>
    <source>
        <strain evidence="2 3">BW863</strain>
    </source>
</reference>
<sequence length="99" mass="10846">MPADIQSIERNPKFRELVEARKLLGGSLTLLIIIIYFGFILLIAFDPKLLGTPISGVITLGIPVGLFVIVAAFVLTGIYVLRANATYDVLTKEIIEESK</sequence>
<name>A0A3D9YZE5_9HYPH</name>
<keyword evidence="1" id="KW-1133">Transmembrane helix</keyword>
<dbReference type="Proteomes" id="UP000256900">
    <property type="component" value="Unassembled WGS sequence"/>
</dbReference>
<gene>
    <name evidence="2" type="ORF">DES32_1610</name>
</gene>
<dbReference type="PANTHER" id="PTHR38598:SF1">
    <property type="entry name" value="INNER MEMBRANE PROTEIN YJCH"/>
    <property type="match status" value="1"/>
</dbReference>
<comment type="caution">
    <text evidence="2">The sequence shown here is derived from an EMBL/GenBank/DDBJ whole genome shotgun (WGS) entry which is preliminary data.</text>
</comment>
<evidence type="ECO:0000313" key="2">
    <source>
        <dbReference type="EMBL" id="REF87971.1"/>
    </source>
</evidence>
<dbReference type="RefSeq" id="WP_115836105.1">
    <property type="nucleotide sequence ID" value="NZ_CP025086.1"/>
</dbReference>
<keyword evidence="3" id="KW-1185">Reference proteome</keyword>
<dbReference type="OrthoDB" id="5297034at2"/>
<dbReference type="GO" id="GO:0005886">
    <property type="term" value="C:plasma membrane"/>
    <property type="evidence" value="ECO:0007669"/>
    <property type="project" value="TreeGrafter"/>
</dbReference>
<feature type="transmembrane region" description="Helical" evidence="1">
    <location>
        <begin position="23"/>
        <end position="45"/>
    </location>
</feature>
<dbReference type="Pfam" id="PF04341">
    <property type="entry name" value="DUF485"/>
    <property type="match status" value="1"/>
</dbReference>
<accession>A0A3D9YZE5</accession>
<dbReference type="InterPro" id="IPR007436">
    <property type="entry name" value="DUF485"/>
</dbReference>
<keyword evidence="1" id="KW-0472">Membrane</keyword>
<evidence type="ECO:0000313" key="3">
    <source>
        <dbReference type="Proteomes" id="UP000256900"/>
    </source>
</evidence>
<dbReference type="AlphaFoldDB" id="A0A3D9YZE5"/>
<dbReference type="InterPro" id="IPR052959">
    <property type="entry name" value="Inner_membrane_assoc"/>
</dbReference>
<proteinExistence type="predicted"/>
<dbReference type="EMBL" id="QUMO01000002">
    <property type="protein sequence ID" value="REF87971.1"/>
    <property type="molecule type" value="Genomic_DNA"/>
</dbReference>
<evidence type="ECO:0000256" key="1">
    <source>
        <dbReference type="SAM" id="Phobius"/>
    </source>
</evidence>
<feature type="transmembrane region" description="Helical" evidence="1">
    <location>
        <begin position="57"/>
        <end position="81"/>
    </location>
</feature>
<protein>
    <submittedName>
        <fullName evidence="2">Uncharacterized membrane protein (DUF485 family)</fullName>
    </submittedName>
</protein>
<organism evidence="2 3">
    <name type="scientific">Methylovirgula ligni</name>
    <dbReference type="NCBI Taxonomy" id="569860"/>
    <lineage>
        <taxon>Bacteria</taxon>
        <taxon>Pseudomonadati</taxon>
        <taxon>Pseudomonadota</taxon>
        <taxon>Alphaproteobacteria</taxon>
        <taxon>Hyphomicrobiales</taxon>
        <taxon>Beijerinckiaceae</taxon>
        <taxon>Methylovirgula</taxon>
    </lineage>
</organism>